<organism evidence="1 2">
    <name type="scientific">Lactiplantibacillus plajomi</name>
    <dbReference type="NCBI Taxonomy" id="1457217"/>
    <lineage>
        <taxon>Bacteria</taxon>
        <taxon>Bacillati</taxon>
        <taxon>Bacillota</taxon>
        <taxon>Bacilli</taxon>
        <taxon>Lactobacillales</taxon>
        <taxon>Lactobacillaceae</taxon>
        <taxon>Lactiplantibacillus</taxon>
    </lineage>
</organism>
<sequence length="283" mass="32769">MEPVVFLVTSLADVRKDRFGEKLHDLLDQGVAVKIIFADLDLLERAEFDHIIETLTARYDQAVTVESLYALFRLEKGAQLSANALVALAPGLQTKRVQLADGSYYVRYLKDDQIMSNDYYLKDGRHYYQVFYQNSQRQQVIFYGGQQRPRTVRNYRDDQAVETLLLNHAGELVYRFLHKRVMSQRRYNVSPASQLQLTKTIVPVTPGQQRKKKVDPQRTLTIVDEPITETAVIDYVNSRQFDGLYDFYGYVLTRFGSQQRLYVSLADTVALTTELPNQLIFNY</sequence>
<reference evidence="1 2" key="1">
    <citation type="submission" date="2024-09" db="EMBL/GenBank/DDBJ databases">
        <authorList>
            <person name="Sun Q."/>
            <person name="Mori K."/>
        </authorList>
    </citation>
    <scope>NUCLEOTIDE SEQUENCE [LARGE SCALE GENOMIC DNA]</scope>
    <source>
        <strain evidence="1 2">TBRC 4575</strain>
    </source>
</reference>
<dbReference type="EMBL" id="JBHLUK010000053">
    <property type="protein sequence ID" value="MFC0423532.1"/>
    <property type="molecule type" value="Genomic_DNA"/>
</dbReference>
<evidence type="ECO:0000313" key="2">
    <source>
        <dbReference type="Proteomes" id="UP001589855"/>
    </source>
</evidence>
<protein>
    <submittedName>
        <fullName evidence="1">Uncharacterized protein</fullName>
    </submittedName>
</protein>
<keyword evidence="2" id="KW-1185">Reference proteome</keyword>
<accession>A0ABV6K2U5</accession>
<gene>
    <name evidence="1" type="ORF">ACFFGS_05280</name>
</gene>
<proteinExistence type="predicted"/>
<dbReference type="RefSeq" id="WP_137646067.1">
    <property type="nucleotide sequence ID" value="NZ_BAABRM010000034.1"/>
</dbReference>
<dbReference type="Proteomes" id="UP001589855">
    <property type="component" value="Unassembled WGS sequence"/>
</dbReference>
<comment type="caution">
    <text evidence="1">The sequence shown here is derived from an EMBL/GenBank/DDBJ whole genome shotgun (WGS) entry which is preliminary data.</text>
</comment>
<name>A0ABV6K2U5_9LACO</name>
<evidence type="ECO:0000313" key="1">
    <source>
        <dbReference type="EMBL" id="MFC0423532.1"/>
    </source>
</evidence>